<dbReference type="Proteomes" id="UP000319783">
    <property type="component" value="Unassembled WGS sequence"/>
</dbReference>
<evidence type="ECO:0000256" key="6">
    <source>
        <dbReference type="ARBA" id="ARBA00022842"/>
    </source>
</evidence>
<dbReference type="PANTHER" id="PTHR43452">
    <property type="entry name" value="PYRUVATE DECARBOXYLASE"/>
    <property type="match status" value="1"/>
</dbReference>
<dbReference type="Gene3D" id="3.40.50.970">
    <property type="match status" value="2"/>
</dbReference>
<keyword evidence="14" id="KW-0670">Pyruvate</keyword>
<dbReference type="CDD" id="cd02005">
    <property type="entry name" value="TPP_PDC_IPDC"/>
    <property type="match status" value="1"/>
</dbReference>
<dbReference type="InterPro" id="IPR000399">
    <property type="entry name" value="TPP-bd_CS"/>
</dbReference>
<reference evidence="14 15" key="1">
    <citation type="submission" date="2019-04" db="EMBL/GenBank/DDBJ databases">
        <title>Genome of a novel bacterium Candidatus Jettenia ecosi reconstructed from metagenome of an anammox bioreactor.</title>
        <authorList>
            <person name="Mardanov A.V."/>
            <person name="Beletsky A.V."/>
            <person name="Ravin N.V."/>
            <person name="Botchkova E.A."/>
            <person name="Litti Y.V."/>
            <person name="Nozhevnikova A.N."/>
        </authorList>
    </citation>
    <scope>NUCLEOTIDE SEQUENCE [LARGE SCALE GENOMIC DNA]</scope>
    <source>
        <strain evidence="14">J2</strain>
    </source>
</reference>
<comment type="cofactor">
    <cofactor evidence="9">
        <name>Mg(2+)</name>
        <dbReference type="ChEBI" id="CHEBI:18420"/>
    </cofactor>
    <text evidence="9">Binds 1 Mg(2+) per subunit.</text>
</comment>
<keyword evidence="6 9" id="KW-0460">Magnesium</keyword>
<feature type="domain" description="Thiamine pyrophosphate enzyme N-terminal TPP-binding" evidence="13">
    <location>
        <begin position="85"/>
        <end position="189"/>
    </location>
</feature>
<organism evidence="14 15">
    <name type="scientific">Candidatus Jettenia ecosi</name>
    <dbReference type="NCBI Taxonomy" id="2494326"/>
    <lineage>
        <taxon>Bacteria</taxon>
        <taxon>Pseudomonadati</taxon>
        <taxon>Planctomycetota</taxon>
        <taxon>Candidatus Brocadiia</taxon>
        <taxon>Candidatus Brocadiales</taxon>
        <taxon>Candidatus Brocadiaceae</taxon>
        <taxon>Candidatus Jettenia</taxon>
    </lineage>
</organism>
<dbReference type="Pfam" id="PF00205">
    <property type="entry name" value="TPP_enzyme_M"/>
    <property type="match status" value="1"/>
</dbReference>
<dbReference type="GO" id="GO:0004737">
    <property type="term" value="F:pyruvate decarboxylase activity"/>
    <property type="evidence" value="ECO:0007669"/>
    <property type="project" value="TreeGrafter"/>
</dbReference>
<dbReference type="PIRSF" id="PIRSF036565">
    <property type="entry name" value="Pyruvt_ip_decrb"/>
    <property type="match status" value="1"/>
</dbReference>
<evidence type="ECO:0000256" key="8">
    <source>
        <dbReference type="ARBA" id="ARBA00023239"/>
    </source>
</evidence>
<feature type="domain" description="Thiamine pyrophosphate enzyme TPP-binding" evidence="12">
    <location>
        <begin position="471"/>
        <end position="600"/>
    </location>
</feature>
<dbReference type="InterPro" id="IPR047213">
    <property type="entry name" value="TPP_PYR_PDC_IPDC-like"/>
</dbReference>
<comment type="similarity">
    <text evidence="3 10">Belongs to the TPP enzyme family.</text>
</comment>
<evidence type="ECO:0000256" key="9">
    <source>
        <dbReference type="PIRSR" id="PIRSR036565-2"/>
    </source>
</evidence>
<keyword evidence="4 9" id="KW-0479">Metal-binding</keyword>
<dbReference type="InterPro" id="IPR012110">
    <property type="entry name" value="PDC/IPDC-like"/>
</dbReference>
<evidence type="ECO:0000313" key="14">
    <source>
        <dbReference type="EMBL" id="TLD43031.1"/>
    </source>
</evidence>
<keyword evidence="7 10" id="KW-0786">Thiamine pyrophosphate</keyword>
<name>A0A533QJU5_9BACT</name>
<comment type="cofactor">
    <cofactor evidence="2">
        <name>thiamine diphosphate</name>
        <dbReference type="ChEBI" id="CHEBI:58937"/>
    </cofactor>
</comment>
<evidence type="ECO:0000256" key="10">
    <source>
        <dbReference type="RuleBase" id="RU362132"/>
    </source>
</evidence>
<dbReference type="PANTHER" id="PTHR43452:SF30">
    <property type="entry name" value="PYRUVATE DECARBOXYLASE ISOZYME 1-RELATED"/>
    <property type="match status" value="1"/>
</dbReference>
<evidence type="ECO:0000256" key="2">
    <source>
        <dbReference type="ARBA" id="ARBA00001964"/>
    </source>
</evidence>
<dbReference type="CDD" id="cd07038">
    <property type="entry name" value="TPP_PYR_PDC_IPDC_like"/>
    <property type="match status" value="1"/>
</dbReference>
<protein>
    <submittedName>
        <fullName evidence="14">Pyruvate decarboxylase</fullName>
    </submittedName>
</protein>
<comment type="cofactor">
    <cofactor evidence="1">
        <name>a metal cation</name>
        <dbReference type="ChEBI" id="CHEBI:25213"/>
    </cofactor>
</comment>
<dbReference type="InterPro" id="IPR012000">
    <property type="entry name" value="Thiamin_PyroP_enz_cen_dom"/>
</dbReference>
<dbReference type="Gene3D" id="3.40.50.1220">
    <property type="entry name" value="TPP-binding domain"/>
    <property type="match status" value="1"/>
</dbReference>
<evidence type="ECO:0000259" key="13">
    <source>
        <dbReference type="Pfam" id="PF02776"/>
    </source>
</evidence>
<feature type="binding site" evidence="9">
    <location>
        <position position="538"/>
    </location>
    <ligand>
        <name>Mg(2+)</name>
        <dbReference type="ChEBI" id="CHEBI:18420"/>
    </ligand>
</feature>
<evidence type="ECO:0000256" key="7">
    <source>
        <dbReference type="ARBA" id="ARBA00023052"/>
    </source>
</evidence>
<feature type="binding site" evidence="9">
    <location>
        <position position="511"/>
    </location>
    <ligand>
        <name>Mg(2+)</name>
        <dbReference type="ChEBI" id="CHEBI:18420"/>
    </ligand>
</feature>
<dbReference type="InterPro" id="IPR011766">
    <property type="entry name" value="TPP_enzyme_TPP-bd"/>
</dbReference>
<proteinExistence type="inferred from homology"/>
<dbReference type="GO" id="GO:0000949">
    <property type="term" value="P:aromatic amino acid family catabolic process to alcohol via Ehrlich pathway"/>
    <property type="evidence" value="ECO:0007669"/>
    <property type="project" value="TreeGrafter"/>
</dbReference>
<dbReference type="Pfam" id="PF02776">
    <property type="entry name" value="TPP_enzyme_N"/>
    <property type="match status" value="1"/>
</dbReference>
<dbReference type="GO" id="GO:0000287">
    <property type="term" value="F:magnesium ion binding"/>
    <property type="evidence" value="ECO:0007669"/>
    <property type="project" value="InterPro"/>
</dbReference>
<evidence type="ECO:0000256" key="5">
    <source>
        <dbReference type="ARBA" id="ARBA00022793"/>
    </source>
</evidence>
<dbReference type="GO" id="GO:0005829">
    <property type="term" value="C:cytosol"/>
    <property type="evidence" value="ECO:0007669"/>
    <property type="project" value="TreeGrafter"/>
</dbReference>
<dbReference type="EMBL" id="SULG01000008">
    <property type="protein sequence ID" value="TLD43031.1"/>
    <property type="molecule type" value="Genomic_DNA"/>
</dbReference>
<dbReference type="PROSITE" id="PS00187">
    <property type="entry name" value="TPP_ENZYMES"/>
    <property type="match status" value="1"/>
</dbReference>
<evidence type="ECO:0000313" key="15">
    <source>
        <dbReference type="Proteomes" id="UP000319783"/>
    </source>
</evidence>
<comment type="caution">
    <text evidence="14">The sequence shown here is derived from an EMBL/GenBank/DDBJ whole genome shotgun (WGS) entry which is preliminary data.</text>
</comment>
<evidence type="ECO:0000259" key="12">
    <source>
        <dbReference type="Pfam" id="PF02775"/>
    </source>
</evidence>
<evidence type="ECO:0000256" key="3">
    <source>
        <dbReference type="ARBA" id="ARBA00007812"/>
    </source>
</evidence>
<dbReference type="AlphaFoldDB" id="A0A533QJU5"/>
<gene>
    <name evidence="14" type="ORF">JETT_0601</name>
</gene>
<dbReference type="SUPFAM" id="SSF52518">
    <property type="entry name" value="Thiamin diphosphate-binding fold (THDP-binding)"/>
    <property type="match status" value="2"/>
</dbReference>
<feature type="domain" description="Thiamine pyrophosphate enzyme central" evidence="11">
    <location>
        <begin position="275"/>
        <end position="394"/>
    </location>
</feature>
<accession>A0A533QJU5</accession>
<evidence type="ECO:0000259" key="11">
    <source>
        <dbReference type="Pfam" id="PF00205"/>
    </source>
</evidence>
<dbReference type="SUPFAM" id="SSF52467">
    <property type="entry name" value="DHS-like NAD/FAD-binding domain"/>
    <property type="match status" value="1"/>
</dbReference>
<dbReference type="GO" id="GO:0030976">
    <property type="term" value="F:thiamine pyrophosphate binding"/>
    <property type="evidence" value="ECO:0007669"/>
    <property type="project" value="InterPro"/>
</dbReference>
<keyword evidence="8" id="KW-0456">Lyase</keyword>
<dbReference type="Pfam" id="PF02775">
    <property type="entry name" value="TPP_enzyme_C"/>
    <property type="match status" value="1"/>
</dbReference>
<feature type="binding site" evidence="9">
    <location>
        <position position="540"/>
    </location>
    <ligand>
        <name>Mg(2+)</name>
        <dbReference type="ChEBI" id="CHEBI:18420"/>
    </ligand>
</feature>
<sequence>MKVHLNNHTFLFLPEIIPKPYFSIWNYLRHGMYKEKIFHTLQAGSWGGADKLCLSVFCNPLLQKSKQRKILLHRSEDKAMEMKNTLGNYLIEQLYNCGARHVFGVAGDYVLRFFDDLVRSKLNVICTCDEQGAGYAADAYARLNGLGVVCITYCVGGLKVVNPVAQAYAEKSPVVVISGAPGIKERRKNPMLHHKVRDFDTQKKIFDEVTVASTVLSDPTTAPREINRVLSAAQRYKRPVYIELPRDMTSEQVTHQYEFREMQERSDPVALQEAVTEAITMIHAAKKPVIIAGVELQRFGLQSELVKFIEKTNIPVTSLLLSKSVISERHPLYLGLYEGAIGHDFVREYVESSDCLVLLGALLTDINLGAFTAHLDQGRMIYVTSEKTAIRYHNYENIYLQDFMYELMRADIKRQELKGIQRQEVQPFSPVKGQKVTVQRLFQCLNAFLTDDTVVIADVGDALVGGSDLVVHRRTEFISPAYYLSLGFAVPASIGAQLASPSLRPLVLVGDGAFQMTGMELSTTVRYHLNPIVVVFNNYGYGIERPMMDGPFNDLQLWQYSRIPEIIGGGRGFVVKTEEQLSEALEAAEKYKDGFSILDVHLDKYDMSSALQRLTSLSAKRAR</sequence>
<dbReference type="InterPro" id="IPR047214">
    <property type="entry name" value="TPP_PDC_IPDC"/>
</dbReference>
<dbReference type="InterPro" id="IPR029035">
    <property type="entry name" value="DHS-like_NAD/FAD-binding_dom"/>
</dbReference>
<dbReference type="InterPro" id="IPR012001">
    <property type="entry name" value="Thiamin_PyroP_enz_TPP-bd_dom"/>
</dbReference>
<keyword evidence="5" id="KW-0210">Decarboxylase</keyword>
<evidence type="ECO:0000256" key="1">
    <source>
        <dbReference type="ARBA" id="ARBA00001920"/>
    </source>
</evidence>
<dbReference type="InterPro" id="IPR029061">
    <property type="entry name" value="THDP-binding"/>
</dbReference>
<evidence type="ECO:0000256" key="4">
    <source>
        <dbReference type="ARBA" id="ARBA00022723"/>
    </source>
</evidence>